<evidence type="ECO:0000256" key="6">
    <source>
        <dbReference type="ARBA" id="ARBA00022840"/>
    </source>
</evidence>
<keyword evidence="3" id="KW-0808">Transferase</keyword>
<evidence type="ECO:0000256" key="8">
    <source>
        <dbReference type="ARBA" id="ARBA00048679"/>
    </source>
</evidence>
<dbReference type="InterPro" id="IPR008271">
    <property type="entry name" value="Ser/Thr_kinase_AS"/>
</dbReference>
<dbReference type="PANTHER" id="PTHR24363:SF0">
    <property type="entry name" value="SERINE_THREONINE KINASE LIKE DOMAIN CONTAINING 1"/>
    <property type="match status" value="1"/>
</dbReference>
<dbReference type="OrthoDB" id="9788659at2"/>
<evidence type="ECO:0000313" key="12">
    <source>
        <dbReference type="Proteomes" id="UP000324781"/>
    </source>
</evidence>
<keyword evidence="6 9" id="KW-0067">ATP-binding</keyword>
<evidence type="ECO:0000256" key="9">
    <source>
        <dbReference type="PROSITE-ProRule" id="PRU10141"/>
    </source>
</evidence>
<keyword evidence="12" id="KW-1185">Reference proteome</keyword>
<organism evidence="11 12">
    <name type="scientific">Thermoclostridium caenicola</name>
    <dbReference type="NCBI Taxonomy" id="659425"/>
    <lineage>
        <taxon>Bacteria</taxon>
        <taxon>Bacillati</taxon>
        <taxon>Bacillota</taxon>
        <taxon>Clostridia</taxon>
        <taxon>Eubacteriales</taxon>
        <taxon>Oscillospiraceae</taxon>
        <taxon>Thermoclostridium</taxon>
    </lineage>
</organism>
<sequence length="479" mass="53360">MKQGEIIGLRYRILKRIGQGGYSTVFLAENMVLSNLWAIKVIDRGNPSAVGEMQEVNILKCLNHPMLPRVADLFEDERYTYIVMDYIEGKTLAELLKAGGKVGEAQLIEWARQLCDVLDYLHSRQPPVIYRDLKPSNIILDGSGRLHLVDFGTAKSFNEQSLEDTVYIGTQGYAAPEQFGSGKSDERTDLYNLGMTLFHLATGVHPATITHDEIGHHLDQSSVSEAFANFIKDLVRHDPAKRIGDARTCLALLSRMNSLQHSGRTVSGTHGNYAGRLIIGVAGIARGTGVTFAALCLANYFASRGYRTAFAEHCGNGDLARLEAVMGRSNRLTHVDEDIFVADGITYFKAHSTPANPYGRGFSRIVGDFGCLSGERAISEFNRSDIRLVLCPTADWKLALIRDFMDRMRLFDPNREWIYVFMPFGKADIRQLKKTLQTNHVLIFPHVSNPFSQNRNEQKNIQAVLDEAMLMSGIGCVPV</sequence>
<comment type="catalytic activity">
    <reaction evidence="8">
        <text>L-seryl-[protein] + ATP = O-phospho-L-seryl-[protein] + ADP + H(+)</text>
        <dbReference type="Rhea" id="RHEA:17989"/>
        <dbReference type="Rhea" id="RHEA-COMP:9863"/>
        <dbReference type="Rhea" id="RHEA-COMP:11604"/>
        <dbReference type="ChEBI" id="CHEBI:15378"/>
        <dbReference type="ChEBI" id="CHEBI:29999"/>
        <dbReference type="ChEBI" id="CHEBI:30616"/>
        <dbReference type="ChEBI" id="CHEBI:83421"/>
        <dbReference type="ChEBI" id="CHEBI:456216"/>
        <dbReference type="EC" id="2.7.11.1"/>
    </reaction>
</comment>
<dbReference type="EMBL" id="FQZP01000015">
    <property type="protein sequence ID" value="SHI92065.1"/>
    <property type="molecule type" value="Genomic_DNA"/>
</dbReference>
<dbReference type="PANTHER" id="PTHR24363">
    <property type="entry name" value="SERINE/THREONINE PROTEIN KINASE"/>
    <property type="match status" value="1"/>
</dbReference>
<dbReference type="SUPFAM" id="SSF56112">
    <property type="entry name" value="Protein kinase-like (PK-like)"/>
    <property type="match status" value="1"/>
</dbReference>
<dbReference type="GO" id="GO:0004674">
    <property type="term" value="F:protein serine/threonine kinase activity"/>
    <property type="evidence" value="ECO:0007669"/>
    <property type="project" value="UniProtKB-KW"/>
</dbReference>
<evidence type="ECO:0000256" key="3">
    <source>
        <dbReference type="ARBA" id="ARBA00022679"/>
    </source>
</evidence>
<evidence type="ECO:0000259" key="10">
    <source>
        <dbReference type="PROSITE" id="PS50011"/>
    </source>
</evidence>
<evidence type="ECO:0000256" key="2">
    <source>
        <dbReference type="ARBA" id="ARBA00022527"/>
    </source>
</evidence>
<gene>
    <name evidence="11" type="ORF">SAMN05444373_101511</name>
</gene>
<dbReference type="InterPro" id="IPR011009">
    <property type="entry name" value="Kinase-like_dom_sf"/>
</dbReference>
<feature type="binding site" evidence="9">
    <location>
        <position position="40"/>
    </location>
    <ligand>
        <name>ATP</name>
        <dbReference type="ChEBI" id="CHEBI:30616"/>
    </ligand>
</feature>
<evidence type="ECO:0000256" key="1">
    <source>
        <dbReference type="ARBA" id="ARBA00012513"/>
    </source>
</evidence>
<accession>A0A1M6F319</accession>
<dbReference type="InterPro" id="IPR017441">
    <property type="entry name" value="Protein_kinase_ATP_BS"/>
</dbReference>
<dbReference type="Pfam" id="PF00069">
    <property type="entry name" value="Pkinase"/>
    <property type="match status" value="1"/>
</dbReference>
<dbReference type="SMART" id="SM00220">
    <property type="entry name" value="S_TKc"/>
    <property type="match status" value="1"/>
</dbReference>
<dbReference type="AlphaFoldDB" id="A0A1M6F319"/>
<protein>
    <recommendedName>
        <fullName evidence="1">non-specific serine/threonine protein kinase</fullName>
        <ecNumber evidence="1">2.7.11.1</ecNumber>
    </recommendedName>
</protein>
<keyword evidence="5 11" id="KW-0418">Kinase</keyword>
<dbReference type="Proteomes" id="UP000324781">
    <property type="component" value="Unassembled WGS sequence"/>
</dbReference>
<evidence type="ECO:0000256" key="4">
    <source>
        <dbReference type="ARBA" id="ARBA00022741"/>
    </source>
</evidence>
<dbReference type="GO" id="GO:0005524">
    <property type="term" value="F:ATP binding"/>
    <property type="evidence" value="ECO:0007669"/>
    <property type="project" value="UniProtKB-UniRule"/>
</dbReference>
<keyword evidence="2 11" id="KW-0723">Serine/threonine-protein kinase</keyword>
<dbReference type="InterPro" id="IPR000719">
    <property type="entry name" value="Prot_kinase_dom"/>
</dbReference>
<dbReference type="Gene3D" id="1.10.510.10">
    <property type="entry name" value="Transferase(Phosphotransferase) domain 1"/>
    <property type="match status" value="1"/>
</dbReference>
<evidence type="ECO:0000256" key="7">
    <source>
        <dbReference type="ARBA" id="ARBA00047899"/>
    </source>
</evidence>
<dbReference type="PROSITE" id="PS50011">
    <property type="entry name" value="PROTEIN_KINASE_DOM"/>
    <property type="match status" value="1"/>
</dbReference>
<reference evidence="11 12" key="1">
    <citation type="submission" date="2016-11" db="EMBL/GenBank/DDBJ databases">
        <authorList>
            <person name="Varghese N."/>
            <person name="Submissions S."/>
        </authorList>
    </citation>
    <scope>NUCLEOTIDE SEQUENCE [LARGE SCALE GENOMIC DNA]</scope>
    <source>
        <strain evidence="11 12">DSM 19027</strain>
    </source>
</reference>
<dbReference type="EC" id="2.7.11.1" evidence="1"/>
<evidence type="ECO:0000313" key="11">
    <source>
        <dbReference type="EMBL" id="SHI92065.1"/>
    </source>
</evidence>
<proteinExistence type="predicted"/>
<keyword evidence="4 9" id="KW-0547">Nucleotide-binding</keyword>
<evidence type="ECO:0000256" key="5">
    <source>
        <dbReference type="ARBA" id="ARBA00022777"/>
    </source>
</evidence>
<dbReference type="PROSITE" id="PS00108">
    <property type="entry name" value="PROTEIN_KINASE_ST"/>
    <property type="match status" value="1"/>
</dbReference>
<feature type="domain" description="Protein kinase" evidence="10">
    <location>
        <begin position="11"/>
        <end position="256"/>
    </location>
</feature>
<dbReference type="CDD" id="cd14014">
    <property type="entry name" value="STKc_PknB_like"/>
    <property type="match status" value="1"/>
</dbReference>
<comment type="catalytic activity">
    <reaction evidence="7">
        <text>L-threonyl-[protein] + ATP = O-phospho-L-threonyl-[protein] + ADP + H(+)</text>
        <dbReference type="Rhea" id="RHEA:46608"/>
        <dbReference type="Rhea" id="RHEA-COMP:11060"/>
        <dbReference type="Rhea" id="RHEA-COMP:11605"/>
        <dbReference type="ChEBI" id="CHEBI:15378"/>
        <dbReference type="ChEBI" id="CHEBI:30013"/>
        <dbReference type="ChEBI" id="CHEBI:30616"/>
        <dbReference type="ChEBI" id="CHEBI:61977"/>
        <dbReference type="ChEBI" id="CHEBI:456216"/>
        <dbReference type="EC" id="2.7.11.1"/>
    </reaction>
</comment>
<dbReference type="PROSITE" id="PS00107">
    <property type="entry name" value="PROTEIN_KINASE_ATP"/>
    <property type="match status" value="1"/>
</dbReference>
<name>A0A1M6F319_9FIRM</name>